<feature type="transmembrane region" description="Helical" evidence="2">
    <location>
        <begin position="123"/>
        <end position="145"/>
    </location>
</feature>
<keyword evidence="2" id="KW-0812">Transmembrane</keyword>
<gene>
    <name evidence="3" type="ORF">U0042_18980</name>
</gene>
<proteinExistence type="predicted"/>
<reference evidence="3 4" key="1">
    <citation type="submission" date="2023-12" db="EMBL/GenBank/DDBJ databases">
        <title>Genome sequencing and assembly of bacterial species from a model synthetic community.</title>
        <authorList>
            <person name="Hogle S.L."/>
        </authorList>
    </citation>
    <scope>NUCLEOTIDE SEQUENCE [LARGE SCALE GENOMIC DNA]</scope>
    <source>
        <strain evidence="3 4">HAMBI 2494</strain>
    </source>
</reference>
<keyword evidence="2" id="KW-0472">Membrane</keyword>
<feature type="transmembrane region" description="Helical" evidence="2">
    <location>
        <begin position="334"/>
        <end position="358"/>
    </location>
</feature>
<keyword evidence="2" id="KW-1133">Transmembrane helix</keyword>
<sequence>MNAARLLLRCAKALAAVVIALMLACALLAGLARLGVSVPAHAAANAAWHGVLMLPVFFGGLVSLERAVALQRRLYFVAPAAAILAGIMLVAGVSPVVAQVLLVLAATVALAANVRVLQRQRAFHLYMLALAGLCGWFGNVVWFATDNALDAVPAWLAFLVLTIAAERLELTRMLRLPRFARHSFCVPVAGLLASLPWALWQPASGMRLFAASLVLLAAWLVRYDIARYTVRQRGLTRFIAVCLLSGYAWLAVSGVLGFSGALLPGHPWHDAALHALTLGFVFSMVFGHAPIILPALTRLPVKYLPAFYLPLVALHGALALRVTGGLTDAFALRLAGGTASGAAIALFALTLAAAVVAARRARGARGANSKRGPHDSHGARAGEPRAFAQRPSRDADAS</sequence>
<evidence type="ECO:0000256" key="2">
    <source>
        <dbReference type="SAM" id="Phobius"/>
    </source>
</evidence>
<evidence type="ECO:0000313" key="3">
    <source>
        <dbReference type="EMBL" id="WQD76189.1"/>
    </source>
</evidence>
<feature type="transmembrane region" description="Helical" evidence="2">
    <location>
        <begin position="151"/>
        <end position="170"/>
    </location>
</feature>
<name>A0ABZ0WFR5_9BURK</name>
<feature type="compositionally biased region" description="Basic and acidic residues" evidence="1">
    <location>
        <begin position="372"/>
        <end position="383"/>
    </location>
</feature>
<dbReference type="PROSITE" id="PS51257">
    <property type="entry name" value="PROKAR_LIPOPROTEIN"/>
    <property type="match status" value="1"/>
</dbReference>
<feature type="transmembrane region" description="Helical" evidence="2">
    <location>
        <begin position="74"/>
        <end position="91"/>
    </location>
</feature>
<organism evidence="3 4">
    <name type="scientific">Paraburkholderia kururiensis</name>
    <dbReference type="NCBI Taxonomy" id="984307"/>
    <lineage>
        <taxon>Bacteria</taxon>
        <taxon>Pseudomonadati</taxon>
        <taxon>Pseudomonadota</taxon>
        <taxon>Betaproteobacteria</taxon>
        <taxon>Burkholderiales</taxon>
        <taxon>Burkholderiaceae</taxon>
        <taxon>Paraburkholderia</taxon>
    </lineage>
</organism>
<feature type="region of interest" description="Disordered" evidence="1">
    <location>
        <begin position="364"/>
        <end position="398"/>
    </location>
</feature>
<feature type="transmembrane region" description="Helical" evidence="2">
    <location>
        <begin position="206"/>
        <end position="226"/>
    </location>
</feature>
<evidence type="ECO:0000313" key="4">
    <source>
        <dbReference type="Proteomes" id="UP001325479"/>
    </source>
</evidence>
<feature type="transmembrane region" description="Helical" evidence="2">
    <location>
        <begin position="303"/>
        <end position="322"/>
    </location>
</feature>
<dbReference type="Proteomes" id="UP001325479">
    <property type="component" value="Chromosome"/>
</dbReference>
<feature type="transmembrane region" description="Helical" evidence="2">
    <location>
        <begin position="238"/>
        <end position="263"/>
    </location>
</feature>
<keyword evidence="4" id="KW-1185">Reference proteome</keyword>
<feature type="transmembrane region" description="Helical" evidence="2">
    <location>
        <begin position="42"/>
        <end position="62"/>
    </location>
</feature>
<feature type="transmembrane region" description="Helical" evidence="2">
    <location>
        <begin position="275"/>
        <end position="296"/>
    </location>
</feature>
<dbReference type="RefSeq" id="WP_232833501.1">
    <property type="nucleotide sequence ID" value="NZ_CP139965.1"/>
</dbReference>
<dbReference type="EMBL" id="CP139965">
    <property type="protein sequence ID" value="WQD76189.1"/>
    <property type="molecule type" value="Genomic_DNA"/>
</dbReference>
<evidence type="ECO:0000256" key="1">
    <source>
        <dbReference type="SAM" id="MobiDB-lite"/>
    </source>
</evidence>
<accession>A0ABZ0WFR5</accession>
<feature type="transmembrane region" description="Helical" evidence="2">
    <location>
        <begin position="182"/>
        <end position="200"/>
    </location>
</feature>
<protein>
    <submittedName>
        <fullName evidence="3">Uncharacterized protein</fullName>
    </submittedName>
</protein>
<feature type="transmembrane region" description="Helical" evidence="2">
    <location>
        <begin position="97"/>
        <end position="116"/>
    </location>
</feature>